<evidence type="ECO:0000313" key="4">
    <source>
        <dbReference type="Proteomes" id="UP000807025"/>
    </source>
</evidence>
<evidence type="ECO:0000259" key="2">
    <source>
        <dbReference type="PROSITE" id="PS50013"/>
    </source>
</evidence>
<dbReference type="Proteomes" id="UP000807025">
    <property type="component" value="Unassembled WGS sequence"/>
</dbReference>
<keyword evidence="4" id="KW-1185">Reference proteome</keyword>
<dbReference type="SUPFAM" id="SSF54160">
    <property type="entry name" value="Chromo domain-like"/>
    <property type="match status" value="1"/>
</dbReference>
<gene>
    <name evidence="3" type="ORF">BDN71DRAFT_1432564</name>
</gene>
<feature type="region of interest" description="Disordered" evidence="1">
    <location>
        <begin position="188"/>
        <end position="222"/>
    </location>
</feature>
<dbReference type="OrthoDB" id="2877921at2759"/>
<dbReference type="PROSITE" id="PS50013">
    <property type="entry name" value="CHROMO_2"/>
    <property type="match status" value="1"/>
</dbReference>
<name>A0A9P5ZTN9_PLEER</name>
<organism evidence="3 4">
    <name type="scientific">Pleurotus eryngii</name>
    <name type="common">Boletus of the steppes</name>
    <dbReference type="NCBI Taxonomy" id="5323"/>
    <lineage>
        <taxon>Eukaryota</taxon>
        <taxon>Fungi</taxon>
        <taxon>Dikarya</taxon>
        <taxon>Basidiomycota</taxon>
        <taxon>Agaricomycotina</taxon>
        <taxon>Agaricomycetes</taxon>
        <taxon>Agaricomycetidae</taxon>
        <taxon>Agaricales</taxon>
        <taxon>Pleurotineae</taxon>
        <taxon>Pleurotaceae</taxon>
        <taxon>Pleurotus</taxon>
    </lineage>
</organism>
<sequence length="469" mass="53363">MAVTPATHFGNANTTLPHKISQQTFATYSEYILGGIDVFANCLGWEAFYNFWNTLQLCGLTLDLDPNQILGNILYMNSEIQTRLLPCLDGYNPIQNRDWLVHMRGYYQWYTGVCNRLLILIHKSEYKKRAEATMGMNFEPQCLLPGIPQPTALCSTVGEADEPGLQNPLPRAVDKGKRKAVFAKTMTSSMPPAKRPCQTNMSSHQTNKEVSNKEVQEEPGQSGREYEVEEILDYRLQFNKGPRWLIKWKNYDSKHNCWCSVNDLKWNIRVKKTLKTICQSITECAAQNAIYWEAYQNIHATPVYDWFSSSGPRVATYMVSDVLKGASGDLQNLYPQVASLVNLVICYVQKYFQHKDLKEARRETRERKCTDTSLIKACSIILVDLWAAFYIEPHVKAMDPILVGTSSMKQKTDWIARAICQGAVLTCLVTCFGSKSIFYSSEINWFLCTPWVVFGNAGKNNNCTQIFST</sequence>
<dbReference type="Gene3D" id="2.40.50.40">
    <property type="match status" value="1"/>
</dbReference>
<reference evidence="3" key="1">
    <citation type="submission" date="2020-11" db="EMBL/GenBank/DDBJ databases">
        <authorList>
            <consortium name="DOE Joint Genome Institute"/>
            <person name="Ahrendt S."/>
            <person name="Riley R."/>
            <person name="Andreopoulos W."/>
            <person name="Labutti K."/>
            <person name="Pangilinan J."/>
            <person name="Ruiz-Duenas F.J."/>
            <person name="Barrasa J.M."/>
            <person name="Sanchez-Garcia M."/>
            <person name="Camarero S."/>
            <person name="Miyauchi S."/>
            <person name="Serrano A."/>
            <person name="Linde D."/>
            <person name="Babiker R."/>
            <person name="Drula E."/>
            <person name="Ayuso-Fernandez I."/>
            <person name="Pacheco R."/>
            <person name="Padilla G."/>
            <person name="Ferreira P."/>
            <person name="Barriuso J."/>
            <person name="Kellner H."/>
            <person name="Castanera R."/>
            <person name="Alfaro M."/>
            <person name="Ramirez L."/>
            <person name="Pisabarro A.G."/>
            <person name="Kuo A."/>
            <person name="Tritt A."/>
            <person name="Lipzen A."/>
            <person name="He G."/>
            <person name="Yan M."/>
            <person name="Ng V."/>
            <person name="Cullen D."/>
            <person name="Martin F."/>
            <person name="Rosso M.-N."/>
            <person name="Henrissat B."/>
            <person name="Hibbett D."/>
            <person name="Martinez A.T."/>
            <person name="Grigoriev I.V."/>
        </authorList>
    </citation>
    <scope>NUCLEOTIDE SEQUENCE</scope>
    <source>
        <strain evidence="3">ATCC 90797</strain>
    </source>
</reference>
<accession>A0A9P5ZTN9</accession>
<evidence type="ECO:0000256" key="1">
    <source>
        <dbReference type="SAM" id="MobiDB-lite"/>
    </source>
</evidence>
<dbReference type="InterPro" id="IPR000953">
    <property type="entry name" value="Chromo/chromo_shadow_dom"/>
</dbReference>
<dbReference type="AlphaFoldDB" id="A0A9P5ZTN9"/>
<feature type="domain" description="Chromo" evidence="2">
    <location>
        <begin position="226"/>
        <end position="265"/>
    </location>
</feature>
<evidence type="ECO:0000313" key="3">
    <source>
        <dbReference type="EMBL" id="KAF9493307.1"/>
    </source>
</evidence>
<dbReference type="InterPro" id="IPR016197">
    <property type="entry name" value="Chromo-like_dom_sf"/>
</dbReference>
<comment type="caution">
    <text evidence="3">The sequence shown here is derived from an EMBL/GenBank/DDBJ whole genome shotgun (WGS) entry which is preliminary data.</text>
</comment>
<protein>
    <recommendedName>
        <fullName evidence="2">Chromo domain-containing protein</fullName>
    </recommendedName>
</protein>
<dbReference type="GO" id="GO:0006338">
    <property type="term" value="P:chromatin remodeling"/>
    <property type="evidence" value="ECO:0007669"/>
    <property type="project" value="UniProtKB-ARBA"/>
</dbReference>
<dbReference type="EMBL" id="MU154587">
    <property type="protein sequence ID" value="KAF9493307.1"/>
    <property type="molecule type" value="Genomic_DNA"/>
</dbReference>
<feature type="compositionally biased region" description="Basic and acidic residues" evidence="1">
    <location>
        <begin position="206"/>
        <end position="216"/>
    </location>
</feature>
<proteinExistence type="predicted"/>